<protein>
    <submittedName>
        <fullName evidence="9">ABC transporter permease</fullName>
    </submittedName>
</protein>
<accession>A0A934X0E3</accession>
<feature type="transmembrane region" description="Helical" evidence="6">
    <location>
        <begin position="416"/>
        <end position="436"/>
    </location>
</feature>
<dbReference type="RefSeq" id="WP_201432036.1">
    <property type="nucleotide sequence ID" value="NZ_JAEQBW010000007.1"/>
</dbReference>
<evidence type="ECO:0000256" key="2">
    <source>
        <dbReference type="ARBA" id="ARBA00022475"/>
    </source>
</evidence>
<sequence length="784" mass="88275">MIKNYFKIALRNLSRNKSFTFLNITGLVVGMAGAMLISLWIMREVSVDRFHEKGEQIYQAWNRNTFEGEIWCWNQTPKPLAPVLYSDYPEVINYTRHYYLGKFLFSVEEKNLKQEAAFVDSTFFQMFSFPLIEGNPNQVFANPHSVVISESMATRLFGNQDAVGKVITTDGHLPLTITGIMQDIPGNTIFEFDALLPWSLMVQMDYSDDYWGNNSIQTYVELEENVNIASLNDKVKTVTQEHSIEDTEVFLYPLEDLHLYSEFENGIPVGGKIDNVKMFGLIAIFILLIACINFMNLSTSRSEKRAKEVGIRKISGARREMLIAQFMMESIILTMISGLLAILLAQLLLPIFNNIIGLELAVPFENIWFWLSFGGFILLTGLLAGSYPALFLSSFKPIKVLKGTFKNSKSLLAPRKILVIVQFTFAIILIASTIIVRQQIEHAQKREKGYDDSQLIYLSYGEQMAKAFPAFRAELTQNDAVHSITRTMSPVTEGWSNSWGITWDGKDPESKITIHRFGVDQDAVSTLGLELVQGREIDISKYATDSLAVVLSEEAVKVMGFDEPIGQTIYDNNKAWQVVGVVKNFINGSPFSKDRPMVIEGPESWLGIIHIKLKKGVPVKESLAKVGEAFTLHYPNIPFEYEFIDESFAMNFANQKRIANLTSIFSTLAIIISCLGLFGLSAYAAEQRSKEIGIRKVLGASVARILVLLSSDFVKLVFIAIILAIPISWWLMSEWLLNFSYRISISVYVFIVTAILALSIAVLTIISQAYRTANINPVNSLKDE</sequence>
<feature type="transmembrane region" description="Helical" evidence="6">
    <location>
        <begin position="367"/>
        <end position="395"/>
    </location>
</feature>
<dbReference type="PANTHER" id="PTHR30572:SF18">
    <property type="entry name" value="ABC-TYPE MACROLIDE FAMILY EXPORT SYSTEM PERMEASE COMPONENT 2"/>
    <property type="match status" value="1"/>
</dbReference>
<keyword evidence="2" id="KW-1003">Cell membrane</keyword>
<feature type="domain" description="MacB-like periplasmic core" evidence="8">
    <location>
        <begin position="20"/>
        <end position="237"/>
    </location>
</feature>
<dbReference type="GO" id="GO:0022857">
    <property type="term" value="F:transmembrane transporter activity"/>
    <property type="evidence" value="ECO:0007669"/>
    <property type="project" value="TreeGrafter"/>
</dbReference>
<evidence type="ECO:0000313" key="9">
    <source>
        <dbReference type="EMBL" id="MBK6266359.1"/>
    </source>
</evidence>
<feature type="domain" description="ABC3 transporter permease C-terminal" evidence="7">
    <location>
        <begin position="664"/>
        <end position="777"/>
    </location>
</feature>
<name>A0A934X0E3_9BACT</name>
<evidence type="ECO:0000259" key="7">
    <source>
        <dbReference type="Pfam" id="PF02687"/>
    </source>
</evidence>
<dbReference type="InterPro" id="IPR003838">
    <property type="entry name" value="ABC3_permease_C"/>
</dbReference>
<gene>
    <name evidence="9" type="ORF">JKA74_15040</name>
</gene>
<feature type="transmembrane region" description="Helical" evidence="6">
    <location>
        <begin position="743"/>
        <end position="766"/>
    </location>
</feature>
<comment type="caution">
    <text evidence="9">The sequence shown here is derived from an EMBL/GenBank/DDBJ whole genome shotgun (WGS) entry which is preliminary data.</text>
</comment>
<feature type="transmembrane region" description="Helical" evidence="6">
    <location>
        <begin position="664"/>
        <end position="685"/>
    </location>
</feature>
<dbReference type="InterPro" id="IPR025857">
    <property type="entry name" value="MacB_PCD"/>
</dbReference>
<evidence type="ECO:0000256" key="3">
    <source>
        <dbReference type="ARBA" id="ARBA00022692"/>
    </source>
</evidence>
<evidence type="ECO:0000256" key="4">
    <source>
        <dbReference type="ARBA" id="ARBA00022989"/>
    </source>
</evidence>
<keyword evidence="4 6" id="KW-1133">Transmembrane helix</keyword>
<organism evidence="9 10">
    <name type="scientific">Marivirga aurantiaca</name>
    <dbReference type="NCBI Taxonomy" id="2802615"/>
    <lineage>
        <taxon>Bacteria</taxon>
        <taxon>Pseudomonadati</taxon>
        <taxon>Bacteroidota</taxon>
        <taxon>Cytophagia</taxon>
        <taxon>Cytophagales</taxon>
        <taxon>Marivirgaceae</taxon>
        <taxon>Marivirga</taxon>
    </lineage>
</organism>
<proteinExistence type="predicted"/>
<dbReference type="InterPro" id="IPR050250">
    <property type="entry name" value="Macrolide_Exporter_MacB"/>
</dbReference>
<feature type="transmembrane region" description="Helical" evidence="6">
    <location>
        <begin position="706"/>
        <end position="731"/>
    </location>
</feature>
<dbReference type="Proteomes" id="UP000611723">
    <property type="component" value="Unassembled WGS sequence"/>
</dbReference>
<comment type="subcellular location">
    <subcellularLocation>
        <location evidence="1">Cell membrane</location>
        <topology evidence="1">Multi-pass membrane protein</topology>
    </subcellularLocation>
</comment>
<feature type="domain" description="ABC3 transporter permease C-terminal" evidence="7">
    <location>
        <begin position="281"/>
        <end position="395"/>
    </location>
</feature>
<evidence type="ECO:0000256" key="6">
    <source>
        <dbReference type="SAM" id="Phobius"/>
    </source>
</evidence>
<evidence type="ECO:0000313" key="10">
    <source>
        <dbReference type="Proteomes" id="UP000611723"/>
    </source>
</evidence>
<dbReference type="Pfam" id="PF12704">
    <property type="entry name" value="MacB_PCD"/>
    <property type="match status" value="2"/>
</dbReference>
<keyword evidence="5 6" id="KW-0472">Membrane</keyword>
<feature type="domain" description="MacB-like periplasmic core" evidence="8">
    <location>
        <begin position="447"/>
        <end position="619"/>
    </location>
</feature>
<feature type="transmembrane region" description="Helical" evidence="6">
    <location>
        <begin position="278"/>
        <end position="297"/>
    </location>
</feature>
<feature type="transmembrane region" description="Helical" evidence="6">
    <location>
        <begin position="21"/>
        <end position="42"/>
    </location>
</feature>
<dbReference type="Pfam" id="PF02687">
    <property type="entry name" value="FtsX"/>
    <property type="match status" value="2"/>
</dbReference>
<feature type="transmembrane region" description="Helical" evidence="6">
    <location>
        <begin position="322"/>
        <end position="347"/>
    </location>
</feature>
<keyword evidence="3 6" id="KW-0812">Transmembrane</keyword>
<keyword evidence="10" id="KW-1185">Reference proteome</keyword>
<reference evidence="9" key="1">
    <citation type="submission" date="2021-01" db="EMBL/GenBank/DDBJ databases">
        <title>Marivirga aurantiaca sp. nov., isolated from intertidal surface sediments.</title>
        <authorList>
            <person name="Zhang M."/>
        </authorList>
    </citation>
    <scope>NUCLEOTIDE SEQUENCE</scope>
    <source>
        <strain evidence="9">S37H4</strain>
    </source>
</reference>
<dbReference type="GO" id="GO:0005886">
    <property type="term" value="C:plasma membrane"/>
    <property type="evidence" value="ECO:0007669"/>
    <property type="project" value="UniProtKB-SubCell"/>
</dbReference>
<evidence type="ECO:0000256" key="5">
    <source>
        <dbReference type="ARBA" id="ARBA00023136"/>
    </source>
</evidence>
<evidence type="ECO:0000259" key="8">
    <source>
        <dbReference type="Pfam" id="PF12704"/>
    </source>
</evidence>
<dbReference type="PANTHER" id="PTHR30572">
    <property type="entry name" value="MEMBRANE COMPONENT OF TRANSPORTER-RELATED"/>
    <property type="match status" value="1"/>
</dbReference>
<dbReference type="EMBL" id="JAEQBW010000007">
    <property type="protein sequence ID" value="MBK6266359.1"/>
    <property type="molecule type" value="Genomic_DNA"/>
</dbReference>
<evidence type="ECO:0000256" key="1">
    <source>
        <dbReference type="ARBA" id="ARBA00004651"/>
    </source>
</evidence>
<dbReference type="AlphaFoldDB" id="A0A934X0E3"/>